<feature type="compositionally biased region" description="Polar residues" evidence="2">
    <location>
        <begin position="12"/>
        <end position="26"/>
    </location>
</feature>
<gene>
    <name evidence="3" type="ORF">CLAFUR5_12411</name>
</gene>
<dbReference type="EMBL" id="CP090172">
    <property type="protein sequence ID" value="UJO22542.1"/>
    <property type="molecule type" value="Genomic_DNA"/>
</dbReference>
<feature type="compositionally biased region" description="Basic residues" evidence="2">
    <location>
        <begin position="705"/>
        <end position="716"/>
    </location>
</feature>
<dbReference type="AlphaFoldDB" id="A0A9Q8UU91"/>
<feature type="compositionally biased region" description="Low complexity" evidence="2">
    <location>
        <begin position="684"/>
        <end position="698"/>
    </location>
</feature>
<feature type="region of interest" description="Disordered" evidence="2">
    <location>
        <begin position="481"/>
        <end position="767"/>
    </location>
</feature>
<feature type="compositionally biased region" description="Basic and acidic residues" evidence="2">
    <location>
        <begin position="596"/>
        <end position="608"/>
    </location>
</feature>
<feature type="coiled-coil region" evidence="1">
    <location>
        <begin position="206"/>
        <end position="244"/>
    </location>
</feature>
<feature type="compositionally biased region" description="Polar residues" evidence="2">
    <location>
        <begin position="569"/>
        <end position="594"/>
    </location>
</feature>
<keyword evidence="4" id="KW-1185">Reference proteome</keyword>
<proteinExistence type="predicted"/>
<evidence type="ECO:0000313" key="4">
    <source>
        <dbReference type="Proteomes" id="UP000756132"/>
    </source>
</evidence>
<feature type="compositionally biased region" description="Low complexity" evidence="2">
    <location>
        <begin position="347"/>
        <end position="361"/>
    </location>
</feature>
<feature type="compositionally biased region" description="Low complexity" evidence="2">
    <location>
        <begin position="484"/>
        <end position="496"/>
    </location>
</feature>
<evidence type="ECO:0000256" key="2">
    <source>
        <dbReference type="SAM" id="MobiDB-lite"/>
    </source>
</evidence>
<feature type="compositionally biased region" description="Polar residues" evidence="2">
    <location>
        <begin position="374"/>
        <end position="386"/>
    </location>
</feature>
<keyword evidence="1" id="KW-0175">Coiled coil</keyword>
<feature type="region of interest" description="Disordered" evidence="2">
    <location>
        <begin position="1"/>
        <end position="56"/>
    </location>
</feature>
<feature type="region of interest" description="Disordered" evidence="2">
    <location>
        <begin position="297"/>
        <end position="401"/>
    </location>
</feature>
<feature type="compositionally biased region" description="Polar residues" evidence="2">
    <location>
        <begin position="524"/>
        <end position="536"/>
    </location>
</feature>
<accession>A0A9Q8UU91</accession>
<dbReference type="GeneID" id="71992289"/>
<reference evidence="3" key="1">
    <citation type="submission" date="2021-12" db="EMBL/GenBank/DDBJ databases">
        <authorList>
            <person name="Zaccaron A."/>
            <person name="Stergiopoulos I."/>
        </authorList>
    </citation>
    <scope>NUCLEOTIDE SEQUENCE</scope>
    <source>
        <strain evidence="3">Race5_Kim</strain>
    </source>
</reference>
<evidence type="ECO:0000256" key="1">
    <source>
        <dbReference type="SAM" id="Coils"/>
    </source>
</evidence>
<organism evidence="3 4">
    <name type="scientific">Passalora fulva</name>
    <name type="common">Tomato leaf mold</name>
    <name type="synonym">Cladosporium fulvum</name>
    <dbReference type="NCBI Taxonomy" id="5499"/>
    <lineage>
        <taxon>Eukaryota</taxon>
        <taxon>Fungi</taxon>
        <taxon>Dikarya</taxon>
        <taxon>Ascomycota</taxon>
        <taxon>Pezizomycotina</taxon>
        <taxon>Dothideomycetes</taxon>
        <taxon>Dothideomycetidae</taxon>
        <taxon>Mycosphaerellales</taxon>
        <taxon>Mycosphaerellaceae</taxon>
        <taxon>Fulvia</taxon>
    </lineage>
</organism>
<feature type="compositionally biased region" description="Basic and acidic residues" evidence="2">
    <location>
        <begin position="316"/>
        <end position="332"/>
    </location>
</feature>
<feature type="compositionally biased region" description="Basic and acidic residues" evidence="2">
    <location>
        <begin position="501"/>
        <end position="523"/>
    </location>
</feature>
<feature type="compositionally biased region" description="Basic and acidic residues" evidence="2">
    <location>
        <begin position="724"/>
        <end position="750"/>
    </location>
</feature>
<dbReference type="RefSeq" id="XP_047766908.1">
    <property type="nucleotide sequence ID" value="XM_047911559.1"/>
</dbReference>
<dbReference type="Proteomes" id="UP000756132">
    <property type="component" value="Chromosome 10"/>
</dbReference>
<feature type="compositionally biased region" description="Basic and acidic residues" evidence="2">
    <location>
        <begin position="642"/>
        <end position="652"/>
    </location>
</feature>
<sequence>MSLNLETEDMGQHTTMDDTPSASAFSNPAWFLPIPDNDMTDAHIPDSSGPLKRSGCDVEAATKRVKRDKQTVELGATPGIRDTRNPEDSELLNSVRGLLDEGLGLSQAEKELLAHDLDMGKFDAKAEQKVAEIAQQQRSALREVRRRESASSRAYRRHLAEKELENAKLKQELAALEPPFSRDQMRRATEAKEAAEKCFVQMQGVIDRLKRQVQEERAARRRDHEEAYREVNRYEARLDALALVVKAVIEARKAFSRFGLAEPLTWRNLVAESQLPQPLHNHGPTFDRHCLACVSGSMQPGHHGNGQTSQQESPEEDVRSVEEPSTVREHRATSMGFPEIESVDTIDSSSYETDSSSSRESMFGAPTVLERPQMVSTGIPKTTSQEPTRRSPGTEPKPPTVQKRKILLRTLDDYIKTDARLIQPLSTAKLGRIASRSGFREKFRLGRVIKFMRDNKRIALSQDELKELYGQCTREERLHLTHTSGAGSSAASSSAAEESEKDGGEAEVLKESFDPPCHDESGRSTENQHGSTSTVTQERDNTLMGCTGSAPRPTDPVTAPLFGAFGSARQASSFGKPSAPLSASTETNKASTPSDKAADDIQEDKGDEPAFTPPTQPRAMRGTQQGSQHVGKGKGKGPADPTYHEKIEETNRTHRVPLAHRDPNIGKGPAAASSKHRGLDIKGAAAAEAAPEAESDPYAAERERNRHKRETRKAAHNKGPQPGRRGDRPNNRRRRLTMEGRWDSRHDELQRSAPHPRPRSTYCGNERHVRDLSARADARAPLALVRTDVHKYRTWGRNNSRVFSGQRKCRGEGRNDRESAG</sequence>
<reference evidence="3" key="2">
    <citation type="journal article" date="2022" name="Microb. Genom.">
        <title>A chromosome-scale genome assembly of the tomato pathogen Cladosporium fulvum reveals a compartmentalized genome architecture and the presence of a dispensable chromosome.</title>
        <authorList>
            <person name="Zaccaron A.Z."/>
            <person name="Chen L.H."/>
            <person name="Samaras A."/>
            <person name="Stergiopoulos I."/>
        </authorList>
    </citation>
    <scope>NUCLEOTIDE SEQUENCE</scope>
    <source>
        <strain evidence="3">Race5_Kim</strain>
    </source>
</reference>
<evidence type="ECO:0000313" key="3">
    <source>
        <dbReference type="EMBL" id="UJO22542.1"/>
    </source>
</evidence>
<protein>
    <submittedName>
        <fullName evidence="3">Uncharacterized protein</fullName>
    </submittedName>
</protein>
<dbReference type="KEGG" id="ffu:CLAFUR5_12411"/>
<name>A0A9Q8UU91_PASFU</name>